<protein>
    <submittedName>
        <fullName evidence="1">Uncharacterized protein</fullName>
    </submittedName>
</protein>
<keyword evidence="2" id="KW-1185">Reference proteome</keyword>
<evidence type="ECO:0000313" key="1">
    <source>
        <dbReference type="EMBL" id="BES89878.1"/>
    </source>
</evidence>
<gene>
    <name evidence="1" type="ORF">NTJ_02684</name>
</gene>
<dbReference type="Proteomes" id="UP001307889">
    <property type="component" value="Chromosome 2"/>
</dbReference>
<proteinExistence type="predicted"/>
<accession>A0ABN7AC68</accession>
<organism evidence="1 2">
    <name type="scientific">Nesidiocoris tenuis</name>
    <dbReference type="NCBI Taxonomy" id="355587"/>
    <lineage>
        <taxon>Eukaryota</taxon>
        <taxon>Metazoa</taxon>
        <taxon>Ecdysozoa</taxon>
        <taxon>Arthropoda</taxon>
        <taxon>Hexapoda</taxon>
        <taxon>Insecta</taxon>
        <taxon>Pterygota</taxon>
        <taxon>Neoptera</taxon>
        <taxon>Paraneoptera</taxon>
        <taxon>Hemiptera</taxon>
        <taxon>Heteroptera</taxon>
        <taxon>Panheteroptera</taxon>
        <taxon>Cimicomorpha</taxon>
        <taxon>Miridae</taxon>
        <taxon>Dicyphina</taxon>
        <taxon>Nesidiocoris</taxon>
    </lineage>
</organism>
<evidence type="ECO:0000313" key="2">
    <source>
        <dbReference type="Proteomes" id="UP001307889"/>
    </source>
</evidence>
<name>A0ABN7AC68_9HEMI</name>
<reference evidence="1 2" key="1">
    <citation type="submission" date="2023-09" db="EMBL/GenBank/DDBJ databases">
        <title>Nesidiocoris tenuis whole genome shotgun sequence.</title>
        <authorList>
            <person name="Shibata T."/>
            <person name="Shimoda M."/>
            <person name="Kobayashi T."/>
            <person name="Uehara T."/>
        </authorList>
    </citation>
    <scope>NUCLEOTIDE SEQUENCE [LARGE SCALE GENOMIC DNA]</scope>
    <source>
        <strain evidence="1 2">Japan</strain>
    </source>
</reference>
<sequence>MVSCPNVLQDPTDGCIKRPRRSCPAPPALALSLRRLFVVQIEEDDSLWCKPNRHVRVVNVIGNIPSVPESWLLRIVTTICSQGETVTSTECHGHHAPGRPSTISMTR</sequence>
<dbReference type="EMBL" id="AP028910">
    <property type="protein sequence ID" value="BES89878.1"/>
    <property type="molecule type" value="Genomic_DNA"/>
</dbReference>